<feature type="region of interest" description="Disordered" evidence="1">
    <location>
        <begin position="1"/>
        <end position="20"/>
    </location>
</feature>
<accession>A0A448XML4</accession>
<protein>
    <submittedName>
        <fullName evidence="2">Uncharacterized protein</fullName>
    </submittedName>
</protein>
<evidence type="ECO:0000313" key="2">
    <source>
        <dbReference type="EMBL" id="VEL40301.1"/>
    </source>
</evidence>
<comment type="caution">
    <text evidence="2">The sequence shown here is derived from an EMBL/GenBank/DDBJ whole genome shotgun (WGS) entry which is preliminary data.</text>
</comment>
<dbReference type="AlphaFoldDB" id="A0A448XML4"/>
<dbReference type="Proteomes" id="UP000784294">
    <property type="component" value="Unassembled WGS sequence"/>
</dbReference>
<reference evidence="2" key="1">
    <citation type="submission" date="2018-11" db="EMBL/GenBank/DDBJ databases">
        <authorList>
            <consortium name="Pathogen Informatics"/>
        </authorList>
    </citation>
    <scope>NUCLEOTIDE SEQUENCE</scope>
</reference>
<keyword evidence="3" id="KW-1185">Reference proteome</keyword>
<gene>
    <name evidence="2" type="ORF">PXEA_LOCUS33741</name>
</gene>
<sequence>MYSRLASAAAASAITTTTQPTTTISRAAGHLLSRFAWGLDRWHQQSGLSRSHHFGPSLSASGTEVREVCQGNRARRVLELAGGRKWV</sequence>
<evidence type="ECO:0000256" key="1">
    <source>
        <dbReference type="SAM" id="MobiDB-lite"/>
    </source>
</evidence>
<dbReference type="EMBL" id="CAAALY010264404">
    <property type="protein sequence ID" value="VEL40301.1"/>
    <property type="molecule type" value="Genomic_DNA"/>
</dbReference>
<proteinExistence type="predicted"/>
<name>A0A448XML4_9PLAT</name>
<evidence type="ECO:0000313" key="3">
    <source>
        <dbReference type="Proteomes" id="UP000784294"/>
    </source>
</evidence>
<organism evidence="2 3">
    <name type="scientific">Protopolystoma xenopodis</name>
    <dbReference type="NCBI Taxonomy" id="117903"/>
    <lineage>
        <taxon>Eukaryota</taxon>
        <taxon>Metazoa</taxon>
        <taxon>Spiralia</taxon>
        <taxon>Lophotrochozoa</taxon>
        <taxon>Platyhelminthes</taxon>
        <taxon>Monogenea</taxon>
        <taxon>Polyopisthocotylea</taxon>
        <taxon>Polystomatidea</taxon>
        <taxon>Polystomatidae</taxon>
        <taxon>Protopolystoma</taxon>
    </lineage>
</organism>